<feature type="domain" description="FAD-binding" evidence="1">
    <location>
        <begin position="6"/>
        <end position="295"/>
    </location>
</feature>
<dbReference type="PANTHER" id="PTHR42685">
    <property type="entry name" value="GERANYLGERANYL DIPHOSPHATE REDUCTASE"/>
    <property type="match status" value="1"/>
</dbReference>
<evidence type="ECO:0000259" key="1">
    <source>
        <dbReference type="Pfam" id="PF01494"/>
    </source>
</evidence>
<proteinExistence type="predicted"/>
<protein>
    <submittedName>
        <fullName evidence="2">Flavin-dependent dehydrogenase</fullName>
    </submittedName>
</protein>
<dbReference type="EMBL" id="RBXA01000002">
    <property type="protein sequence ID" value="RKS94149.1"/>
    <property type="molecule type" value="Genomic_DNA"/>
</dbReference>
<dbReference type="OrthoDB" id="1142316at2"/>
<gene>
    <name evidence="2" type="ORF">BC952_2019</name>
</gene>
<organism evidence="2 3">
    <name type="scientific">Flavobacterium limicola</name>
    <dbReference type="NCBI Taxonomy" id="180441"/>
    <lineage>
        <taxon>Bacteria</taxon>
        <taxon>Pseudomonadati</taxon>
        <taxon>Bacteroidota</taxon>
        <taxon>Flavobacteriia</taxon>
        <taxon>Flavobacteriales</taxon>
        <taxon>Flavobacteriaceae</taxon>
        <taxon>Flavobacterium</taxon>
    </lineage>
</organism>
<dbReference type="SUPFAM" id="SSF51905">
    <property type="entry name" value="FAD/NAD(P)-binding domain"/>
    <property type="match status" value="1"/>
</dbReference>
<accession>A0A495S3I4</accession>
<reference evidence="2 3" key="1">
    <citation type="submission" date="2018-10" db="EMBL/GenBank/DDBJ databases">
        <title>Genomic Encyclopedia of Archaeal and Bacterial Type Strains, Phase II (KMG-II): from individual species to whole genera.</title>
        <authorList>
            <person name="Goeker M."/>
        </authorList>
    </citation>
    <scope>NUCLEOTIDE SEQUENCE [LARGE SCALE GENOMIC DNA]</scope>
    <source>
        <strain evidence="2 3">DSM 15094</strain>
    </source>
</reference>
<dbReference type="PRINTS" id="PR00420">
    <property type="entry name" value="RNGMNOXGNASE"/>
</dbReference>
<dbReference type="Pfam" id="PF01494">
    <property type="entry name" value="FAD_binding_3"/>
    <property type="match status" value="1"/>
</dbReference>
<dbReference type="InterPro" id="IPR002938">
    <property type="entry name" value="FAD-bd"/>
</dbReference>
<keyword evidence="3" id="KW-1185">Reference proteome</keyword>
<dbReference type="RefSeq" id="WP_121365405.1">
    <property type="nucleotide sequence ID" value="NZ_RBXA01000002.1"/>
</dbReference>
<comment type="caution">
    <text evidence="2">The sequence shown here is derived from an EMBL/GenBank/DDBJ whole genome shotgun (WGS) entry which is preliminary data.</text>
</comment>
<dbReference type="Gene3D" id="3.50.50.60">
    <property type="entry name" value="FAD/NAD(P)-binding domain"/>
    <property type="match status" value="1"/>
</dbReference>
<dbReference type="PANTHER" id="PTHR42685:SF22">
    <property type="entry name" value="CONDITIONED MEDIUM FACTOR RECEPTOR 1"/>
    <property type="match status" value="1"/>
</dbReference>
<dbReference type="InterPro" id="IPR036188">
    <property type="entry name" value="FAD/NAD-bd_sf"/>
</dbReference>
<evidence type="ECO:0000313" key="3">
    <source>
        <dbReference type="Proteomes" id="UP000280091"/>
    </source>
</evidence>
<name>A0A495S3I4_9FLAO</name>
<dbReference type="GO" id="GO:0071949">
    <property type="term" value="F:FAD binding"/>
    <property type="evidence" value="ECO:0007669"/>
    <property type="project" value="InterPro"/>
</dbReference>
<evidence type="ECO:0000313" key="2">
    <source>
        <dbReference type="EMBL" id="RKS94149.1"/>
    </source>
</evidence>
<sequence>MIQNSIVIVGGGLAGLIAAVHLKNNNYNVVVIEKNDFPKHKVCGEYISNEVLPYLKSLGLDIKSLDPKHIDKLSFSLVSGKSVNTVLPMGGFGISRYRLDNYLYNEAKNRGCLIVQETVTNIEFLDGRFTIITNLNTYTAPIVLGAFGKRSNVDQKMNRDFINKKSYWLAVKAHYSGDFPNDLVGLHNFKGGYCGVSKVEKDMINICYLADYDTFKQFKNIEEYQNNVVYENPHLKVIFEKSNLLFKKPLTISQISFEKKQAVENHILMIGDTAGLIHPLCGNGMAMAIHSAKIVSELIHKYYSNEIKSRSELEEKYIYEWNVNFRKRLKMGRLLSNLLQKQKLSAVLMRLLIIFPFLLPKIIKKTHGKPIILDS</sequence>
<dbReference type="AlphaFoldDB" id="A0A495S3I4"/>
<dbReference type="Proteomes" id="UP000280091">
    <property type="component" value="Unassembled WGS sequence"/>
</dbReference>
<dbReference type="InterPro" id="IPR050407">
    <property type="entry name" value="Geranylgeranyl_reductase"/>
</dbReference>